<evidence type="ECO:0000313" key="1">
    <source>
        <dbReference type="EMBL" id="PPR04212.1"/>
    </source>
</evidence>
<gene>
    <name evidence="1" type="ORF">CVT24_013293</name>
</gene>
<dbReference type="Proteomes" id="UP000284842">
    <property type="component" value="Unassembled WGS sequence"/>
</dbReference>
<protein>
    <submittedName>
        <fullName evidence="1">Uncharacterized protein</fullName>
    </submittedName>
</protein>
<evidence type="ECO:0000313" key="2">
    <source>
        <dbReference type="Proteomes" id="UP000284842"/>
    </source>
</evidence>
<dbReference type="AlphaFoldDB" id="A0A409YMF8"/>
<sequence length="79" mass="8959">MSQRKTISSAAQRRETYLDTEMDMEPWTVTAAFQVRKSIQPIGAASIIEHIRTVYTSRLPPVPGNETDTMFYTSFVSCL</sequence>
<proteinExistence type="predicted"/>
<organism evidence="1 2">
    <name type="scientific">Panaeolus cyanescens</name>
    <dbReference type="NCBI Taxonomy" id="181874"/>
    <lineage>
        <taxon>Eukaryota</taxon>
        <taxon>Fungi</taxon>
        <taxon>Dikarya</taxon>
        <taxon>Basidiomycota</taxon>
        <taxon>Agaricomycotina</taxon>
        <taxon>Agaricomycetes</taxon>
        <taxon>Agaricomycetidae</taxon>
        <taxon>Agaricales</taxon>
        <taxon>Agaricineae</taxon>
        <taxon>Galeropsidaceae</taxon>
        <taxon>Panaeolus</taxon>
    </lineage>
</organism>
<reference evidence="1 2" key="1">
    <citation type="journal article" date="2018" name="Evol. Lett.">
        <title>Horizontal gene cluster transfer increased hallucinogenic mushroom diversity.</title>
        <authorList>
            <person name="Reynolds H.T."/>
            <person name="Vijayakumar V."/>
            <person name="Gluck-Thaler E."/>
            <person name="Korotkin H.B."/>
            <person name="Matheny P.B."/>
            <person name="Slot J.C."/>
        </authorList>
    </citation>
    <scope>NUCLEOTIDE SEQUENCE [LARGE SCALE GENOMIC DNA]</scope>
    <source>
        <strain evidence="1 2">2629</strain>
    </source>
</reference>
<comment type="caution">
    <text evidence="1">The sequence shown here is derived from an EMBL/GenBank/DDBJ whole genome shotgun (WGS) entry which is preliminary data.</text>
</comment>
<accession>A0A409YMF8</accession>
<dbReference type="InParanoid" id="A0A409YMF8"/>
<dbReference type="EMBL" id="NHTK01000979">
    <property type="protein sequence ID" value="PPR04212.1"/>
    <property type="molecule type" value="Genomic_DNA"/>
</dbReference>
<keyword evidence="2" id="KW-1185">Reference proteome</keyword>
<name>A0A409YMF8_9AGAR</name>